<evidence type="ECO:0000256" key="5">
    <source>
        <dbReference type="ARBA" id="ARBA00023014"/>
    </source>
</evidence>
<evidence type="ECO:0000259" key="6">
    <source>
        <dbReference type="PROSITE" id="PS51296"/>
    </source>
</evidence>
<keyword evidence="2" id="KW-0479">Metal-binding</keyword>
<keyword evidence="3" id="KW-0560">Oxidoreductase</keyword>
<dbReference type="Pfam" id="PF19299">
    <property type="entry name" value="DUF5914"/>
    <property type="match status" value="1"/>
</dbReference>
<dbReference type="RefSeq" id="WP_344812821.1">
    <property type="nucleotide sequence ID" value="NZ_BAAAYX010000010.1"/>
</dbReference>
<sequence>MSLRLRGDVPAETGLMGRLPDHVRSRIPIQRVPQPRENRMTASWRQAKPGRIAASLAVSQAQNSGGWFVAGQSGDVGATASVARTIAGREVVFWRDTDGTLVAGPGACPHLGALMDACPVLDGTMYCRWHGLALTSKGDRTWSPYAAWDDGLLIWVRLATEGETFTDRPALSARPPLDGSVSAVMVEPGTCQPEDVIANRLDPWHGAWFHPYAFSHLVVDDDASDETRLVVDVTFRLSRTWGVPVRAEFSCPDTRTIVMRIIDGEGTASVVETHATPTGLDERGRPITMVTEATIAYSDRPGFRVAKWLTPVLRPGIIKTAKQLWVDDLAYAERRYALRMRGEYPG</sequence>
<evidence type="ECO:0000256" key="1">
    <source>
        <dbReference type="ARBA" id="ARBA00022714"/>
    </source>
</evidence>
<keyword evidence="4" id="KW-0408">Iron</keyword>
<dbReference type="PANTHER" id="PTHR21266:SF60">
    <property type="entry name" value="3-KETOSTEROID-9-ALPHA-MONOOXYGENASE, OXYGENASE COMPONENT"/>
    <property type="match status" value="1"/>
</dbReference>
<dbReference type="SUPFAM" id="SSF50022">
    <property type="entry name" value="ISP domain"/>
    <property type="match status" value="1"/>
</dbReference>
<evidence type="ECO:0000256" key="4">
    <source>
        <dbReference type="ARBA" id="ARBA00023004"/>
    </source>
</evidence>
<evidence type="ECO:0000256" key="2">
    <source>
        <dbReference type="ARBA" id="ARBA00022723"/>
    </source>
</evidence>
<proteinExistence type="predicted"/>
<dbReference type="EMBL" id="BAAAYX010000010">
    <property type="protein sequence ID" value="GAA3707028.1"/>
    <property type="molecule type" value="Genomic_DNA"/>
</dbReference>
<feature type="domain" description="Rieske" evidence="6">
    <location>
        <begin position="67"/>
        <end position="156"/>
    </location>
</feature>
<dbReference type="InterPro" id="IPR050584">
    <property type="entry name" value="Cholesterol_7-desaturase"/>
</dbReference>
<dbReference type="Pfam" id="PF00355">
    <property type="entry name" value="Rieske"/>
    <property type="match status" value="1"/>
</dbReference>
<evidence type="ECO:0000313" key="8">
    <source>
        <dbReference type="Proteomes" id="UP001500051"/>
    </source>
</evidence>
<keyword evidence="8" id="KW-1185">Reference proteome</keyword>
<evidence type="ECO:0000256" key="3">
    <source>
        <dbReference type="ARBA" id="ARBA00023002"/>
    </source>
</evidence>
<protein>
    <submittedName>
        <fullName evidence="7">DUF5914 domain-containing protein</fullName>
    </submittedName>
</protein>
<accession>A0ABP7DLE6</accession>
<keyword evidence="1" id="KW-0001">2Fe-2S</keyword>
<evidence type="ECO:0000313" key="7">
    <source>
        <dbReference type="EMBL" id="GAA3707028.1"/>
    </source>
</evidence>
<reference evidence="8" key="1">
    <citation type="journal article" date="2019" name="Int. J. Syst. Evol. Microbiol.">
        <title>The Global Catalogue of Microorganisms (GCM) 10K type strain sequencing project: providing services to taxonomists for standard genome sequencing and annotation.</title>
        <authorList>
            <consortium name="The Broad Institute Genomics Platform"/>
            <consortium name="The Broad Institute Genome Sequencing Center for Infectious Disease"/>
            <person name="Wu L."/>
            <person name="Ma J."/>
        </authorList>
    </citation>
    <scope>NUCLEOTIDE SEQUENCE [LARGE SCALE GENOMIC DNA]</scope>
    <source>
        <strain evidence="8">JCM 16548</strain>
    </source>
</reference>
<name>A0ABP7DLE6_9ACTN</name>
<dbReference type="Gene3D" id="2.102.10.10">
    <property type="entry name" value="Rieske [2Fe-2S] iron-sulphur domain"/>
    <property type="match status" value="1"/>
</dbReference>
<comment type="caution">
    <text evidence="7">The sequence shown here is derived from an EMBL/GenBank/DDBJ whole genome shotgun (WGS) entry which is preliminary data.</text>
</comment>
<gene>
    <name evidence="7" type="ORF">GCM10022204_26150</name>
</gene>
<organism evidence="7 8">
    <name type="scientific">Microlunatus aurantiacus</name>
    <dbReference type="NCBI Taxonomy" id="446786"/>
    <lineage>
        <taxon>Bacteria</taxon>
        <taxon>Bacillati</taxon>
        <taxon>Actinomycetota</taxon>
        <taxon>Actinomycetes</taxon>
        <taxon>Propionibacteriales</taxon>
        <taxon>Propionibacteriaceae</taxon>
        <taxon>Microlunatus</taxon>
    </lineage>
</organism>
<keyword evidence="5" id="KW-0411">Iron-sulfur</keyword>
<dbReference type="InterPro" id="IPR045612">
    <property type="entry name" value="DUF5914"/>
</dbReference>
<dbReference type="InterPro" id="IPR036922">
    <property type="entry name" value="Rieske_2Fe-2S_sf"/>
</dbReference>
<dbReference type="Proteomes" id="UP001500051">
    <property type="component" value="Unassembled WGS sequence"/>
</dbReference>
<dbReference type="InterPro" id="IPR017941">
    <property type="entry name" value="Rieske_2Fe-2S"/>
</dbReference>
<dbReference type="PANTHER" id="PTHR21266">
    <property type="entry name" value="IRON-SULFUR DOMAIN CONTAINING PROTEIN"/>
    <property type="match status" value="1"/>
</dbReference>
<dbReference type="PROSITE" id="PS51296">
    <property type="entry name" value="RIESKE"/>
    <property type="match status" value="1"/>
</dbReference>